<feature type="transmembrane region" description="Helical" evidence="6">
    <location>
        <begin position="130"/>
        <end position="151"/>
    </location>
</feature>
<keyword evidence="3 6" id="KW-0812">Transmembrane</keyword>
<feature type="transmembrane region" description="Helical" evidence="6">
    <location>
        <begin position="211"/>
        <end position="229"/>
    </location>
</feature>
<evidence type="ECO:0000256" key="4">
    <source>
        <dbReference type="ARBA" id="ARBA00022989"/>
    </source>
</evidence>
<protein>
    <submittedName>
        <fullName evidence="7">Bacteriorhodopsin-like</fullName>
    </submittedName>
</protein>
<keyword evidence="8" id="KW-1185">Reference proteome</keyword>
<dbReference type="Proteomes" id="UP001165667">
    <property type="component" value="Unassembled WGS sequence"/>
</dbReference>
<comment type="similarity">
    <text evidence="2">Belongs to the archaeal/bacterial/fungal opsin family.</text>
</comment>
<gene>
    <name evidence="7" type="ORF">M8523_13310</name>
</gene>
<keyword evidence="4 6" id="KW-1133">Transmembrane helix</keyword>
<feature type="transmembrane region" description="Helical" evidence="6">
    <location>
        <begin position="40"/>
        <end position="58"/>
    </location>
</feature>
<dbReference type="Pfam" id="PF01036">
    <property type="entry name" value="Bac_rhodopsin"/>
    <property type="match status" value="1"/>
</dbReference>
<keyword evidence="5 6" id="KW-0472">Membrane</keyword>
<evidence type="ECO:0000256" key="3">
    <source>
        <dbReference type="ARBA" id="ARBA00022692"/>
    </source>
</evidence>
<dbReference type="GO" id="GO:0016020">
    <property type="term" value="C:membrane"/>
    <property type="evidence" value="ECO:0007669"/>
    <property type="project" value="UniProtKB-SubCell"/>
</dbReference>
<feature type="transmembrane region" description="Helical" evidence="6">
    <location>
        <begin position="171"/>
        <end position="191"/>
    </location>
</feature>
<proteinExistence type="inferred from homology"/>
<dbReference type="RefSeq" id="WP_282585372.1">
    <property type="nucleotide sequence ID" value="NZ_JAMOIM010000008.1"/>
</dbReference>
<dbReference type="SMART" id="SM01021">
    <property type="entry name" value="Bac_rhodopsin"/>
    <property type="match status" value="1"/>
</dbReference>
<dbReference type="SUPFAM" id="SSF81321">
    <property type="entry name" value="Family A G protein-coupled receptor-like"/>
    <property type="match status" value="1"/>
</dbReference>
<dbReference type="InterPro" id="IPR001425">
    <property type="entry name" value="Arc/bac/fun_rhodopsins"/>
</dbReference>
<evidence type="ECO:0000256" key="1">
    <source>
        <dbReference type="ARBA" id="ARBA00004141"/>
    </source>
</evidence>
<dbReference type="Gene3D" id="1.20.1070.10">
    <property type="entry name" value="Rhodopsin 7-helix transmembrane proteins"/>
    <property type="match status" value="1"/>
</dbReference>
<name>A0AA42CK97_9HYPH</name>
<reference evidence="7" key="1">
    <citation type="submission" date="2022-05" db="EMBL/GenBank/DDBJ databases">
        <authorList>
            <person name="Pankratov T."/>
        </authorList>
    </citation>
    <scope>NUCLEOTIDE SEQUENCE</scope>
    <source>
        <strain evidence="7">BP6-180914</strain>
    </source>
</reference>
<evidence type="ECO:0000313" key="7">
    <source>
        <dbReference type="EMBL" id="MCW6509001.1"/>
    </source>
</evidence>
<comment type="caution">
    <text evidence="7">The sequence shown here is derived from an EMBL/GenBank/DDBJ whole genome shotgun (WGS) entry which is preliminary data.</text>
</comment>
<organism evidence="7 8">
    <name type="scientific">Lichenifustis flavocetrariae</name>
    <dbReference type="NCBI Taxonomy" id="2949735"/>
    <lineage>
        <taxon>Bacteria</taxon>
        <taxon>Pseudomonadati</taxon>
        <taxon>Pseudomonadota</taxon>
        <taxon>Alphaproteobacteria</taxon>
        <taxon>Hyphomicrobiales</taxon>
        <taxon>Lichenihabitantaceae</taxon>
        <taxon>Lichenifustis</taxon>
    </lineage>
</organism>
<dbReference type="EMBL" id="JAMOIM010000008">
    <property type="protein sequence ID" value="MCW6509001.1"/>
    <property type="molecule type" value="Genomic_DNA"/>
</dbReference>
<evidence type="ECO:0000313" key="8">
    <source>
        <dbReference type="Proteomes" id="UP001165667"/>
    </source>
</evidence>
<dbReference type="AlphaFoldDB" id="A0AA42CK97"/>
<accession>A0AA42CK97</accession>
<evidence type="ECO:0000256" key="6">
    <source>
        <dbReference type="SAM" id="Phobius"/>
    </source>
</evidence>
<evidence type="ECO:0000256" key="5">
    <source>
        <dbReference type="ARBA" id="ARBA00023136"/>
    </source>
</evidence>
<feature type="transmembrane region" description="Helical" evidence="6">
    <location>
        <begin position="78"/>
        <end position="99"/>
    </location>
</feature>
<feature type="transmembrane region" description="Helical" evidence="6">
    <location>
        <begin position="12"/>
        <end position="33"/>
    </location>
</feature>
<evidence type="ECO:0000256" key="2">
    <source>
        <dbReference type="ARBA" id="ARBA00008130"/>
    </source>
</evidence>
<sequence>MNGTVLQATDVAGGTFSVALFGLIAEAVLLLLATGWVARAWKLPVALSAVVALVAAFGTLQARDVWLATHQIPISYQYVGWAVTMPLQVLTFFFFVATLATPPAALFWRLLVVSILMVVVRYMGEAGFTHAALSFLIGIVGWLYILGELFFGRLNEIVANSHDEPVQRGYFWMRLIVTIGWAIYPLCNFIAGFGGGVGGGSLAITYNLADFVNRIAFGLAVLATAMLKTDAAPRPQQSRF</sequence>
<feature type="transmembrane region" description="Helical" evidence="6">
    <location>
        <begin position="106"/>
        <end position="124"/>
    </location>
</feature>
<comment type="subcellular location">
    <subcellularLocation>
        <location evidence="1">Membrane</location>
        <topology evidence="1">Multi-pass membrane protein</topology>
    </subcellularLocation>
</comment>